<name>A0ACB6R6J3_9PLEO</name>
<gene>
    <name evidence="1" type="ORF">BDR25DRAFT_215239</name>
</gene>
<keyword evidence="2" id="KW-1185">Reference proteome</keyword>
<sequence>KLDILINNAGDSSPWVLLTETEPSSWWNTMEVNLKGPYLLLHAFLPLLVETAEANKTTVDVLNVSSIGAHTTSPGASAYQISKLAVLRLTEFVDAEFGQQGVNAIALHPGGVKTELARKRTPFLSHLLNDTSDLCGGFVVWLTKGARTWLAGRYVSATWDVEKLESMREEIVAGDKLKVRLVV</sequence>
<accession>A0ACB6R6J3</accession>
<dbReference type="Proteomes" id="UP000799755">
    <property type="component" value="Unassembled WGS sequence"/>
</dbReference>
<reference evidence="1" key="1">
    <citation type="journal article" date="2020" name="Stud. Mycol.">
        <title>101 Dothideomycetes genomes: a test case for predicting lifestyles and emergence of pathogens.</title>
        <authorList>
            <person name="Haridas S."/>
            <person name="Albert R."/>
            <person name="Binder M."/>
            <person name="Bloem J."/>
            <person name="Labutti K."/>
            <person name="Salamov A."/>
            <person name="Andreopoulos B."/>
            <person name="Baker S."/>
            <person name="Barry K."/>
            <person name="Bills G."/>
            <person name="Bluhm B."/>
            <person name="Cannon C."/>
            <person name="Castanera R."/>
            <person name="Culley D."/>
            <person name="Daum C."/>
            <person name="Ezra D."/>
            <person name="Gonzalez J."/>
            <person name="Henrissat B."/>
            <person name="Kuo A."/>
            <person name="Liang C."/>
            <person name="Lipzen A."/>
            <person name="Lutzoni F."/>
            <person name="Magnuson J."/>
            <person name="Mondo S."/>
            <person name="Nolan M."/>
            <person name="Ohm R."/>
            <person name="Pangilinan J."/>
            <person name="Park H.-J."/>
            <person name="Ramirez L."/>
            <person name="Alfaro M."/>
            <person name="Sun H."/>
            <person name="Tritt A."/>
            <person name="Yoshinaga Y."/>
            <person name="Zwiers L.-H."/>
            <person name="Turgeon B."/>
            <person name="Goodwin S."/>
            <person name="Spatafora J."/>
            <person name="Crous P."/>
            <person name="Grigoriev I."/>
        </authorList>
    </citation>
    <scope>NUCLEOTIDE SEQUENCE</scope>
    <source>
        <strain evidence="1">ATCC 200398</strain>
    </source>
</reference>
<evidence type="ECO:0000313" key="1">
    <source>
        <dbReference type="EMBL" id="KAF2474883.1"/>
    </source>
</evidence>
<proteinExistence type="predicted"/>
<feature type="non-terminal residue" evidence="1">
    <location>
        <position position="1"/>
    </location>
</feature>
<organism evidence="1 2">
    <name type="scientific">Lindgomyces ingoldianus</name>
    <dbReference type="NCBI Taxonomy" id="673940"/>
    <lineage>
        <taxon>Eukaryota</taxon>
        <taxon>Fungi</taxon>
        <taxon>Dikarya</taxon>
        <taxon>Ascomycota</taxon>
        <taxon>Pezizomycotina</taxon>
        <taxon>Dothideomycetes</taxon>
        <taxon>Pleosporomycetidae</taxon>
        <taxon>Pleosporales</taxon>
        <taxon>Lindgomycetaceae</taxon>
        <taxon>Lindgomyces</taxon>
    </lineage>
</organism>
<protein>
    <submittedName>
        <fullName evidence="1">NAD(P)-binding protein</fullName>
    </submittedName>
</protein>
<comment type="caution">
    <text evidence="1">The sequence shown here is derived from an EMBL/GenBank/DDBJ whole genome shotgun (WGS) entry which is preliminary data.</text>
</comment>
<evidence type="ECO:0000313" key="2">
    <source>
        <dbReference type="Proteomes" id="UP000799755"/>
    </source>
</evidence>
<dbReference type="EMBL" id="MU003497">
    <property type="protein sequence ID" value="KAF2474883.1"/>
    <property type="molecule type" value="Genomic_DNA"/>
</dbReference>